<dbReference type="Proteomes" id="UP000178249">
    <property type="component" value="Unassembled WGS sequence"/>
</dbReference>
<gene>
    <name evidence="7" type="primary">rpsD</name>
    <name evidence="11" type="ORF">A2841_03670</name>
</gene>
<accession>A0A1F6C2C0</accession>
<keyword evidence="5 7" id="KW-0687">Ribonucleoprotein</keyword>
<dbReference type="FunFam" id="3.10.290.10:FF:000001">
    <property type="entry name" value="30S ribosomal protein S4"/>
    <property type="match status" value="1"/>
</dbReference>
<dbReference type="GO" id="GO:0019843">
    <property type="term" value="F:rRNA binding"/>
    <property type="evidence" value="ECO:0007669"/>
    <property type="project" value="UniProtKB-UniRule"/>
</dbReference>
<dbReference type="GO" id="GO:0006412">
    <property type="term" value="P:translation"/>
    <property type="evidence" value="ECO:0007669"/>
    <property type="project" value="UniProtKB-UniRule"/>
</dbReference>
<comment type="subunit">
    <text evidence="7">Part of the 30S ribosomal subunit. Contacts protein S5. The interaction surface between S4 and S5 is involved in control of translational fidelity.</text>
</comment>
<dbReference type="InterPro" id="IPR018079">
    <property type="entry name" value="Ribosomal_uS4_CS"/>
</dbReference>
<dbReference type="InterPro" id="IPR036986">
    <property type="entry name" value="S4_RNA-bd_sf"/>
</dbReference>
<evidence type="ECO:0000256" key="2">
    <source>
        <dbReference type="ARBA" id="ARBA00022730"/>
    </source>
</evidence>
<evidence type="ECO:0000256" key="1">
    <source>
        <dbReference type="ARBA" id="ARBA00007465"/>
    </source>
</evidence>
<keyword evidence="3 7" id="KW-0694">RNA-binding</keyword>
<dbReference type="PROSITE" id="PS00632">
    <property type="entry name" value="RIBOSOMAL_S4"/>
    <property type="match status" value="1"/>
</dbReference>
<dbReference type="PANTHER" id="PTHR11831:SF4">
    <property type="entry name" value="SMALL RIBOSOMAL SUBUNIT PROTEIN US4M"/>
    <property type="match status" value="1"/>
</dbReference>
<dbReference type="GO" id="GO:0042274">
    <property type="term" value="P:ribosomal small subunit biogenesis"/>
    <property type="evidence" value="ECO:0007669"/>
    <property type="project" value="TreeGrafter"/>
</dbReference>
<dbReference type="NCBIfam" id="TIGR01017">
    <property type="entry name" value="rpsD_bact"/>
    <property type="match status" value="1"/>
</dbReference>
<dbReference type="SUPFAM" id="SSF55174">
    <property type="entry name" value="Alpha-L RNA-binding motif"/>
    <property type="match status" value="1"/>
</dbReference>
<dbReference type="GO" id="GO:0015935">
    <property type="term" value="C:small ribosomal subunit"/>
    <property type="evidence" value="ECO:0007669"/>
    <property type="project" value="InterPro"/>
</dbReference>
<dbReference type="SMART" id="SM01390">
    <property type="entry name" value="Ribosomal_S4"/>
    <property type="match status" value="1"/>
</dbReference>
<reference evidence="11 12" key="1">
    <citation type="journal article" date="2016" name="Nat. Commun.">
        <title>Thousands of microbial genomes shed light on interconnected biogeochemical processes in an aquifer system.</title>
        <authorList>
            <person name="Anantharaman K."/>
            <person name="Brown C.T."/>
            <person name="Hug L.A."/>
            <person name="Sharon I."/>
            <person name="Castelle C.J."/>
            <person name="Probst A.J."/>
            <person name="Thomas B.C."/>
            <person name="Singh A."/>
            <person name="Wilkins M.J."/>
            <person name="Karaoz U."/>
            <person name="Brodie E.L."/>
            <person name="Williams K.H."/>
            <person name="Hubbard S.S."/>
            <person name="Banfield J.F."/>
        </authorList>
    </citation>
    <scope>NUCLEOTIDE SEQUENCE [LARGE SCALE GENOMIC DNA]</scope>
</reference>
<dbReference type="AlphaFoldDB" id="A0A1F6C2C0"/>
<evidence type="ECO:0000313" key="11">
    <source>
        <dbReference type="EMBL" id="OGG43334.1"/>
    </source>
</evidence>
<dbReference type="HAMAP" id="MF_01306_B">
    <property type="entry name" value="Ribosomal_uS4_B"/>
    <property type="match status" value="1"/>
</dbReference>
<comment type="similarity">
    <text evidence="1 7 8">Belongs to the universal ribosomal protein uS4 family.</text>
</comment>
<feature type="domain" description="Small ribosomal subunit protein uS4 N-terminal" evidence="10">
    <location>
        <begin position="1"/>
        <end position="90"/>
    </location>
</feature>
<dbReference type="NCBIfam" id="NF003717">
    <property type="entry name" value="PRK05327.1"/>
    <property type="match status" value="1"/>
</dbReference>
<dbReference type="Gene3D" id="1.10.1050.10">
    <property type="entry name" value="Ribosomal Protein S4 Delta 41, Chain A, domain 1"/>
    <property type="match status" value="1"/>
</dbReference>
<dbReference type="PANTHER" id="PTHR11831">
    <property type="entry name" value="30S 40S RIBOSOMAL PROTEIN"/>
    <property type="match status" value="1"/>
</dbReference>
<sequence>MKLGPRYKIAKRLGASIFEKTQTRAFMVSKERSAAAKKFRRAGSDYSRQLIEKQKLRLTYCLTERQFSSYVKKALASHVNPQAALYILLESRLDSTIYRMGLAATRRAARQIVSHGHILVNGTRITIPSFRVSKGDVISIREGSKDSALFTALAERLKEHHAPSWVSFDPSKNEGSFTGDPVLTQGETADIGAVFEFYTR</sequence>
<evidence type="ECO:0000256" key="6">
    <source>
        <dbReference type="ARBA" id="ARBA00035254"/>
    </source>
</evidence>
<evidence type="ECO:0000256" key="8">
    <source>
        <dbReference type="RuleBase" id="RU003699"/>
    </source>
</evidence>
<dbReference type="SMART" id="SM00363">
    <property type="entry name" value="S4"/>
    <property type="match status" value="1"/>
</dbReference>
<proteinExistence type="inferred from homology"/>
<dbReference type="InterPro" id="IPR005709">
    <property type="entry name" value="Ribosomal_uS4_bac-type"/>
</dbReference>
<protein>
    <recommendedName>
        <fullName evidence="6 7">Small ribosomal subunit protein uS4</fullName>
    </recommendedName>
</protein>
<dbReference type="InterPro" id="IPR001912">
    <property type="entry name" value="Ribosomal_uS4_N"/>
</dbReference>
<dbReference type="Gene3D" id="3.10.290.10">
    <property type="entry name" value="RNA-binding S4 domain"/>
    <property type="match status" value="1"/>
</dbReference>
<dbReference type="InterPro" id="IPR022801">
    <property type="entry name" value="Ribosomal_uS4"/>
</dbReference>
<dbReference type="EMBL" id="MFKP01000044">
    <property type="protein sequence ID" value="OGG43334.1"/>
    <property type="molecule type" value="Genomic_DNA"/>
</dbReference>
<comment type="function">
    <text evidence="7">One of the primary rRNA binding proteins, it binds directly to 16S rRNA where it nucleates assembly of the body of the 30S subunit.</text>
</comment>
<evidence type="ECO:0000313" key="12">
    <source>
        <dbReference type="Proteomes" id="UP000178249"/>
    </source>
</evidence>
<evidence type="ECO:0000259" key="9">
    <source>
        <dbReference type="SMART" id="SM00363"/>
    </source>
</evidence>
<keyword evidence="4 7" id="KW-0689">Ribosomal protein</keyword>
<dbReference type="Pfam" id="PF00163">
    <property type="entry name" value="Ribosomal_S4"/>
    <property type="match status" value="1"/>
</dbReference>
<dbReference type="CDD" id="cd00165">
    <property type="entry name" value="S4"/>
    <property type="match status" value="1"/>
</dbReference>
<name>A0A1F6C2C0_9BACT</name>
<evidence type="ECO:0000256" key="7">
    <source>
        <dbReference type="HAMAP-Rule" id="MF_01306"/>
    </source>
</evidence>
<keyword evidence="2 7" id="KW-0699">rRNA-binding</keyword>
<evidence type="ECO:0000256" key="5">
    <source>
        <dbReference type="ARBA" id="ARBA00023274"/>
    </source>
</evidence>
<dbReference type="Pfam" id="PF01479">
    <property type="entry name" value="S4"/>
    <property type="match status" value="1"/>
</dbReference>
<dbReference type="InterPro" id="IPR002942">
    <property type="entry name" value="S4_RNA-bd"/>
</dbReference>
<evidence type="ECO:0000256" key="4">
    <source>
        <dbReference type="ARBA" id="ARBA00022980"/>
    </source>
</evidence>
<comment type="function">
    <text evidence="7">With S5 and S12 plays an important role in translational accuracy.</text>
</comment>
<organism evidence="11 12">
    <name type="scientific">Candidatus Kaiserbacteria bacterium RIFCSPHIGHO2_01_FULL_48_10</name>
    <dbReference type="NCBI Taxonomy" id="1798476"/>
    <lineage>
        <taxon>Bacteria</taxon>
        <taxon>Candidatus Kaiseribacteriota</taxon>
    </lineage>
</organism>
<dbReference type="PROSITE" id="PS50889">
    <property type="entry name" value="S4"/>
    <property type="match status" value="1"/>
</dbReference>
<comment type="caution">
    <text evidence="11">The sequence shown here is derived from an EMBL/GenBank/DDBJ whole genome shotgun (WGS) entry which is preliminary data.</text>
</comment>
<dbReference type="GO" id="GO:0003735">
    <property type="term" value="F:structural constituent of ribosome"/>
    <property type="evidence" value="ECO:0007669"/>
    <property type="project" value="InterPro"/>
</dbReference>
<evidence type="ECO:0000259" key="10">
    <source>
        <dbReference type="SMART" id="SM01390"/>
    </source>
</evidence>
<feature type="domain" description="RNA-binding S4" evidence="9">
    <location>
        <begin position="91"/>
        <end position="157"/>
    </location>
</feature>
<evidence type="ECO:0000256" key="3">
    <source>
        <dbReference type="ARBA" id="ARBA00022884"/>
    </source>
</evidence>